<evidence type="ECO:0000259" key="1">
    <source>
        <dbReference type="SMART" id="SM00587"/>
    </source>
</evidence>
<sequence>MKEISFNDPCLTPFLQRAASETGLFDGRATVVALQGDGSDRRFFRIRQGTSHFIGLFSPRRKSDGTDENDSYFNIGRHLLNLDIPVPRIFWADVREGFFLLEDLGDLHLQRHARRGGMNVEKLYRLVLRFLLKFHERAPHGFREEFCFDGSLFTPSFVYERELEYFRKAFLGTYLGLEIDAEEMRHDFENLAEGAGVHRSDNVMHRDFQSRNIMICRGQLGLLDFQGVRFGPPAYDLASLLIDPYVVLPCRMQESMVETYWSVARKFLGYSSRQFRDSYRAVRVSRNLQALGAYGYLGCVKGKTSFFQYIPRAWQQLHYWLNDAAKGKYPKLEKWVNHIHRSAKARLSSPLHYKNFA</sequence>
<dbReference type="Gene3D" id="3.30.200.20">
    <property type="entry name" value="Phosphorylase Kinase, domain 1"/>
    <property type="match status" value="1"/>
</dbReference>
<dbReference type="Gene3D" id="3.90.1200.10">
    <property type="match status" value="1"/>
</dbReference>
<name>A0A9W6CW80_9BACT</name>
<dbReference type="InterPro" id="IPR011009">
    <property type="entry name" value="Kinase-like_dom_sf"/>
</dbReference>
<evidence type="ECO:0000313" key="2">
    <source>
        <dbReference type="EMBL" id="GLI33001.1"/>
    </source>
</evidence>
<dbReference type="RefSeq" id="WP_281792017.1">
    <property type="nucleotide sequence ID" value="NZ_BSDR01000001.1"/>
</dbReference>
<keyword evidence="3" id="KW-1185">Reference proteome</keyword>
<evidence type="ECO:0000313" key="3">
    <source>
        <dbReference type="Proteomes" id="UP001144372"/>
    </source>
</evidence>
<dbReference type="EMBL" id="BSDR01000001">
    <property type="protein sequence ID" value="GLI33001.1"/>
    <property type="molecule type" value="Genomic_DNA"/>
</dbReference>
<protein>
    <recommendedName>
        <fullName evidence="1">CHK kinase-like domain-containing protein</fullName>
    </recommendedName>
</protein>
<gene>
    <name evidence="2" type="ORF">DAMNIGENAA_04340</name>
</gene>
<dbReference type="SUPFAM" id="SSF56112">
    <property type="entry name" value="Protein kinase-like (PK-like)"/>
    <property type="match status" value="1"/>
</dbReference>
<comment type="caution">
    <text evidence="2">The sequence shown here is derived from an EMBL/GenBank/DDBJ whole genome shotgun (WGS) entry which is preliminary data.</text>
</comment>
<proteinExistence type="predicted"/>
<organism evidence="2 3">
    <name type="scientific">Desulforhabdus amnigena</name>
    <dbReference type="NCBI Taxonomy" id="40218"/>
    <lineage>
        <taxon>Bacteria</taxon>
        <taxon>Pseudomonadati</taxon>
        <taxon>Thermodesulfobacteriota</taxon>
        <taxon>Syntrophobacteria</taxon>
        <taxon>Syntrophobacterales</taxon>
        <taxon>Syntrophobacteraceae</taxon>
        <taxon>Desulforhabdus</taxon>
    </lineage>
</organism>
<accession>A0A9W6CW80</accession>
<dbReference type="SMART" id="SM00587">
    <property type="entry name" value="CHK"/>
    <property type="match status" value="1"/>
</dbReference>
<dbReference type="AlphaFoldDB" id="A0A9W6CW80"/>
<reference evidence="2" key="1">
    <citation type="submission" date="2022-12" db="EMBL/GenBank/DDBJ databases">
        <title>Reference genome sequencing for broad-spectrum identification of bacterial and archaeal isolates by mass spectrometry.</title>
        <authorList>
            <person name="Sekiguchi Y."/>
            <person name="Tourlousse D.M."/>
        </authorList>
    </citation>
    <scope>NUCLEOTIDE SEQUENCE</scope>
    <source>
        <strain evidence="2">ASRB1</strain>
    </source>
</reference>
<dbReference type="InterPro" id="IPR015897">
    <property type="entry name" value="CHK_kinase-like"/>
</dbReference>
<dbReference type="Proteomes" id="UP001144372">
    <property type="component" value="Unassembled WGS sequence"/>
</dbReference>
<feature type="domain" description="CHK kinase-like" evidence="1">
    <location>
        <begin position="99"/>
        <end position="270"/>
    </location>
</feature>
<dbReference type="Pfam" id="PF01636">
    <property type="entry name" value="APH"/>
    <property type="match status" value="1"/>
</dbReference>
<dbReference type="InterPro" id="IPR002575">
    <property type="entry name" value="Aminoglycoside_PTrfase"/>
</dbReference>